<name>Q0U8L5_PHANO</name>
<accession>Q0U8L5</accession>
<dbReference type="KEGG" id="pno:SNOG_11899"/>
<proteinExistence type="predicted"/>
<dbReference type="InParanoid" id="Q0U8L5"/>
<dbReference type="RefSeq" id="XP_001802135.1">
    <property type="nucleotide sequence ID" value="XM_001802083.1"/>
</dbReference>
<sequence length="36" mass="3761">MPVWAGLPQSKILCQALLLAGAGNGKTFDEGSAPYR</sequence>
<dbReference type="EMBL" id="CH445344">
    <property type="protein sequence ID" value="EAT80943.1"/>
    <property type="molecule type" value="Genomic_DNA"/>
</dbReference>
<evidence type="ECO:0000313" key="2">
    <source>
        <dbReference type="Proteomes" id="UP000001055"/>
    </source>
</evidence>
<reference evidence="2" key="1">
    <citation type="journal article" date="2007" name="Plant Cell">
        <title>Dothideomycete-plant interactions illuminated by genome sequencing and EST analysis of the wheat pathogen Stagonospora nodorum.</title>
        <authorList>
            <person name="Hane J.K."/>
            <person name="Lowe R.G."/>
            <person name="Solomon P.S."/>
            <person name="Tan K.C."/>
            <person name="Schoch C.L."/>
            <person name="Spatafora J.W."/>
            <person name="Crous P.W."/>
            <person name="Kodira C."/>
            <person name="Birren B.W."/>
            <person name="Galagan J.E."/>
            <person name="Torriani S.F."/>
            <person name="McDonald B.A."/>
            <person name="Oliver R.P."/>
        </authorList>
    </citation>
    <scope>NUCLEOTIDE SEQUENCE [LARGE SCALE GENOMIC DNA]</scope>
    <source>
        <strain evidence="2">SN15 / ATCC MYA-4574 / FGSC 10173</strain>
    </source>
</reference>
<dbReference type="AlphaFoldDB" id="Q0U8L5"/>
<gene>
    <name evidence="1" type="ORF">SNOG_11899</name>
</gene>
<organism evidence="1 2">
    <name type="scientific">Phaeosphaeria nodorum (strain SN15 / ATCC MYA-4574 / FGSC 10173)</name>
    <name type="common">Glume blotch fungus</name>
    <name type="synonym">Parastagonospora nodorum</name>
    <dbReference type="NCBI Taxonomy" id="321614"/>
    <lineage>
        <taxon>Eukaryota</taxon>
        <taxon>Fungi</taxon>
        <taxon>Dikarya</taxon>
        <taxon>Ascomycota</taxon>
        <taxon>Pezizomycotina</taxon>
        <taxon>Dothideomycetes</taxon>
        <taxon>Pleosporomycetidae</taxon>
        <taxon>Pleosporales</taxon>
        <taxon>Pleosporineae</taxon>
        <taxon>Phaeosphaeriaceae</taxon>
        <taxon>Parastagonospora</taxon>
    </lineage>
</organism>
<dbReference type="GeneID" id="5979043"/>
<protein>
    <submittedName>
        <fullName evidence="1">Uncharacterized protein</fullName>
    </submittedName>
</protein>
<evidence type="ECO:0000313" key="1">
    <source>
        <dbReference type="EMBL" id="EAT80943.1"/>
    </source>
</evidence>
<dbReference type="Proteomes" id="UP000001055">
    <property type="component" value="Unassembled WGS sequence"/>
</dbReference>